<organism evidence="10 11">
    <name type="scientific">Sphingomonas chungangi</name>
    <dbReference type="NCBI Taxonomy" id="2683589"/>
    <lineage>
        <taxon>Bacteria</taxon>
        <taxon>Pseudomonadati</taxon>
        <taxon>Pseudomonadota</taxon>
        <taxon>Alphaproteobacteria</taxon>
        <taxon>Sphingomonadales</taxon>
        <taxon>Sphingomonadaceae</taxon>
        <taxon>Sphingomonas</taxon>
    </lineage>
</organism>
<dbReference type="RefSeq" id="WP_160363388.1">
    <property type="nucleotide sequence ID" value="NZ_JACEIB010000003.1"/>
</dbReference>
<evidence type="ECO:0000256" key="6">
    <source>
        <dbReference type="PIRSR" id="PIRSR000137-2"/>
    </source>
</evidence>
<dbReference type="Gene3D" id="3.50.50.60">
    <property type="entry name" value="FAD/NAD(P)-binding domain"/>
    <property type="match status" value="1"/>
</dbReference>
<evidence type="ECO:0000256" key="4">
    <source>
        <dbReference type="ARBA" id="ARBA00022827"/>
    </source>
</evidence>
<dbReference type="InterPro" id="IPR000172">
    <property type="entry name" value="GMC_OxRdtase_N"/>
</dbReference>
<reference evidence="10 11" key="1">
    <citation type="submission" date="2020-07" db="EMBL/GenBank/DDBJ databases">
        <authorList>
            <person name="Sun Q."/>
        </authorList>
    </citation>
    <scope>NUCLEOTIDE SEQUENCE [LARGE SCALE GENOMIC DNA]</scope>
    <source>
        <strain evidence="10 11">CGMCC 1.13654</strain>
    </source>
</reference>
<dbReference type="GO" id="GO:0008812">
    <property type="term" value="F:choline dehydrogenase activity"/>
    <property type="evidence" value="ECO:0007669"/>
    <property type="project" value="TreeGrafter"/>
</dbReference>
<feature type="domain" description="Glucose-methanol-choline oxidoreductase N-terminal" evidence="8">
    <location>
        <begin position="86"/>
        <end position="109"/>
    </location>
</feature>
<dbReference type="EMBL" id="JACEIB010000003">
    <property type="protein sequence ID" value="MBA2933568.1"/>
    <property type="molecule type" value="Genomic_DNA"/>
</dbReference>
<proteinExistence type="inferred from homology"/>
<dbReference type="InterPro" id="IPR007867">
    <property type="entry name" value="GMC_OxRtase_C"/>
</dbReference>
<feature type="active site" description="Proton donor" evidence="5">
    <location>
        <position position="475"/>
    </location>
</feature>
<comment type="similarity">
    <text evidence="2 7">Belongs to the GMC oxidoreductase family.</text>
</comment>
<dbReference type="Gene3D" id="3.30.560.10">
    <property type="entry name" value="Glucose Oxidase, domain 3"/>
    <property type="match status" value="1"/>
</dbReference>
<dbReference type="AlphaFoldDB" id="A0A838L7P2"/>
<dbReference type="InterPro" id="IPR012132">
    <property type="entry name" value="GMC_OxRdtase"/>
</dbReference>
<evidence type="ECO:0000256" key="1">
    <source>
        <dbReference type="ARBA" id="ARBA00001974"/>
    </source>
</evidence>
<evidence type="ECO:0000256" key="5">
    <source>
        <dbReference type="PIRSR" id="PIRSR000137-1"/>
    </source>
</evidence>
<dbReference type="SUPFAM" id="SSF51905">
    <property type="entry name" value="FAD/NAD(P)-binding domain"/>
    <property type="match status" value="1"/>
</dbReference>
<evidence type="ECO:0000313" key="10">
    <source>
        <dbReference type="EMBL" id="MBA2933568.1"/>
    </source>
</evidence>
<evidence type="ECO:0000259" key="9">
    <source>
        <dbReference type="PROSITE" id="PS00624"/>
    </source>
</evidence>
<evidence type="ECO:0000256" key="7">
    <source>
        <dbReference type="RuleBase" id="RU003968"/>
    </source>
</evidence>
<name>A0A838L7P2_9SPHN</name>
<dbReference type="Pfam" id="PF05199">
    <property type="entry name" value="GMC_oxred_C"/>
    <property type="match status" value="1"/>
</dbReference>
<feature type="active site" description="Proton acceptor" evidence="5">
    <location>
        <position position="513"/>
    </location>
</feature>
<keyword evidence="4 6" id="KW-0274">FAD</keyword>
<dbReference type="PROSITE" id="PS00623">
    <property type="entry name" value="GMC_OXRED_1"/>
    <property type="match status" value="1"/>
</dbReference>
<dbReference type="PANTHER" id="PTHR11552">
    <property type="entry name" value="GLUCOSE-METHANOL-CHOLINE GMC OXIDOREDUCTASE"/>
    <property type="match status" value="1"/>
</dbReference>
<dbReference type="Pfam" id="PF00732">
    <property type="entry name" value="GMC_oxred_N"/>
    <property type="match status" value="1"/>
</dbReference>
<protein>
    <submittedName>
        <fullName evidence="10">GMC family oxidoreductase N-terminal domain-containing protein</fullName>
    </submittedName>
</protein>
<gene>
    <name evidence="10" type="ORF">HZF05_05605</name>
</gene>
<dbReference type="PANTHER" id="PTHR11552:SF147">
    <property type="entry name" value="CHOLINE DEHYDROGENASE, MITOCHONDRIAL"/>
    <property type="match status" value="1"/>
</dbReference>
<dbReference type="Proteomes" id="UP000570166">
    <property type="component" value="Unassembled WGS sequence"/>
</dbReference>
<dbReference type="GO" id="GO:0016020">
    <property type="term" value="C:membrane"/>
    <property type="evidence" value="ECO:0007669"/>
    <property type="project" value="TreeGrafter"/>
</dbReference>
<dbReference type="PROSITE" id="PS00624">
    <property type="entry name" value="GMC_OXRED_2"/>
    <property type="match status" value="1"/>
</dbReference>
<evidence type="ECO:0000313" key="11">
    <source>
        <dbReference type="Proteomes" id="UP000570166"/>
    </source>
</evidence>
<evidence type="ECO:0000256" key="3">
    <source>
        <dbReference type="ARBA" id="ARBA00022630"/>
    </source>
</evidence>
<feature type="binding site" evidence="6">
    <location>
        <position position="88"/>
    </location>
    <ligand>
        <name>FAD</name>
        <dbReference type="ChEBI" id="CHEBI:57692"/>
    </ligand>
</feature>
<dbReference type="InterPro" id="IPR036188">
    <property type="entry name" value="FAD/NAD-bd_sf"/>
</dbReference>
<comment type="caution">
    <text evidence="10">The sequence shown here is derived from an EMBL/GenBank/DDBJ whole genome shotgun (WGS) entry which is preliminary data.</text>
</comment>
<dbReference type="PIRSF" id="PIRSF000137">
    <property type="entry name" value="Alcohol_oxidase"/>
    <property type="match status" value="1"/>
</dbReference>
<evidence type="ECO:0000259" key="8">
    <source>
        <dbReference type="PROSITE" id="PS00623"/>
    </source>
</evidence>
<sequence length="534" mass="57888">MNAPAGQAYDYIVIGAGSAGSVIANRLSEDPVARVLLLEAGGEARSLYIAMPLAFRLLRTKNLFDWGYQSAPEPMADHRVLPVARGRVLGGSSSVNGMMYSRGHPSDYDLWAQSGARGWSFEDVLPYFRKSERNWRGETPRHGGSGPLAVSAPDGSDPLTHAMHDAARNRGYRVVEDFEADDPDGFSLPDLTIDRGRRASTAEAFLRPVRRRANLTIETHAHATRVLIENGRATGVEYRQGGKLRTAQVDCEVVLSGGAFASPHLLMLSGIGPAAHLRTHGITVVDDLDGVGRNLQDHVVAPMMFRGKRRFAFGEGLRADRLALAALRWQFTGKGHAASVPLTSIAYWRSRPDLAQPDMENIFVPTSMAAQIWFPGWRSPMPDMLTSLNVVLRPASRGFVELASADPVAGPRIQYNLLAEREDVERLRMSIEWTRSLMRESALSDFIGEESFPGAAAEGDAVDAYVRKVVGTAHHPGGTCAIGSVVDPELRVVGIDGLRVADASVMPELVGGHTNAVAIMIGEKAADMIKARRG</sequence>
<dbReference type="GO" id="GO:0050660">
    <property type="term" value="F:flavin adenine dinucleotide binding"/>
    <property type="evidence" value="ECO:0007669"/>
    <property type="project" value="InterPro"/>
</dbReference>
<accession>A0A838L7P2</accession>
<dbReference type="SUPFAM" id="SSF54373">
    <property type="entry name" value="FAD-linked reductases, C-terminal domain"/>
    <property type="match status" value="1"/>
</dbReference>
<dbReference type="GO" id="GO:0019285">
    <property type="term" value="P:glycine betaine biosynthetic process from choline"/>
    <property type="evidence" value="ECO:0007669"/>
    <property type="project" value="TreeGrafter"/>
</dbReference>
<keyword evidence="3 7" id="KW-0285">Flavoprotein</keyword>
<feature type="domain" description="Glucose-methanol-choline oxidoreductase N-terminal" evidence="9">
    <location>
        <begin position="258"/>
        <end position="272"/>
    </location>
</feature>
<comment type="cofactor">
    <cofactor evidence="1 6">
        <name>FAD</name>
        <dbReference type="ChEBI" id="CHEBI:57692"/>
    </cofactor>
</comment>
<keyword evidence="11" id="KW-1185">Reference proteome</keyword>
<evidence type="ECO:0000256" key="2">
    <source>
        <dbReference type="ARBA" id="ARBA00010790"/>
    </source>
</evidence>